<evidence type="ECO:0000256" key="1">
    <source>
        <dbReference type="ARBA" id="ARBA00001931"/>
    </source>
</evidence>
<dbReference type="Gene3D" id="2.140.10.10">
    <property type="entry name" value="Quinoprotein alcohol dehydrogenase-like superfamily"/>
    <property type="match status" value="2"/>
</dbReference>
<dbReference type="Proteomes" id="UP000294498">
    <property type="component" value="Unassembled WGS sequence"/>
</dbReference>
<dbReference type="InterPro" id="IPR009056">
    <property type="entry name" value="Cyt_c-like_dom"/>
</dbReference>
<evidence type="ECO:0000256" key="6">
    <source>
        <dbReference type="ARBA" id="ARBA00023002"/>
    </source>
</evidence>
<dbReference type="SUPFAM" id="SSF50998">
    <property type="entry name" value="Quinoprotein alcohol dehydrogenase-like"/>
    <property type="match status" value="1"/>
</dbReference>
<evidence type="ECO:0000256" key="4">
    <source>
        <dbReference type="ARBA" id="ARBA00022723"/>
    </source>
</evidence>
<dbReference type="AlphaFoldDB" id="A0A4V3GLY9"/>
<comment type="caution">
    <text evidence="10">The sequence shown here is derived from an EMBL/GenBank/DDBJ whole genome shotgun (WGS) entry which is preliminary data.</text>
</comment>
<evidence type="ECO:0000256" key="2">
    <source>
        <dbReference type="ARBA" id="ARBA00008156"/>
    </source>
</evidence>
<dbReference type="InterPro" id="IPR018391">
    <property type="entry name" value="PQQ_b-propeller_rpt"/>
</dbReference>
<dbReference type="GO" id="GO:0046872">
    <property type="term" value="F:metal ion binding"/>
    <property type="evidence" value="ECO:0007669"/>
    <property type="project" value="UniProtKB-KW"/>
</dbReference>
<evidence type="ECO:0000259" key="9">
    <source>
        <dbReference type="PROSITE" id="PS51007"/>
    </source>
</evidence>
<dbReference type="Pfam" id="PF01011">
    <property type="entry name" value="PQQ"/>
    <property type="match status" value="2"/>
</dbReference>
<dbReference type="GO" id="GO:0009055">
    <property type="term" value="F:electron transfer activity"/>
    <property type="evidence" value="ECO:0007669"/>
    <property type="project" value="InterPro"/>
</dbReference>
<dbReference type="SUPFAM" id="SSF46626">
    <property type="entry name" value="Cytochrome c"/>
    <property type="match status" value="1"/>
</dbReference>
<keyword evidence="6" id="KW-0560">Oxidoreductase</keyword>
<dbReference type="Gene3D" id="1.10.760.10">
    <property type="entry name" value="Cytochrome c-like domain"/>
    <property type="match status" value="1"/>
</dbReference>
<dbReference type="SMART" id="SM00564">
    <property type="entry name" value="PQQ"/>
    <property type="match status" value="5"/>
</dbReference>
<dbReference type="InterPro" id="IPR036909">
    <property type="entry name" value="Cyt_c-like_dom_sf"/>
</dbReference>
<dbReference type="InterPro" id="IPR002372">
    <property type="entry name" value="PQQ_rpt_dom"/>
</dbReference>
<comment type="cofactor">
    <cofactor evidence="1">
        <name>pyrroloquinoline quinone</name>
        <dbReference type="ChEBI" id="CHEBI:58442"/>
    </cofactor>
</comment>
<dbReference type="PROSITE" id="PS51007">
    <property type="entry name" value="CYTC"/>
    <property type="match status" value="1"/>
</dbReference>
<accession>A0A4V3GLY9</accession>
<dbReference type="Pfam" id="PF13442">
    <property type="entry name" value="Cytochrome_CBB3"/>
    <property type="match status" value="1"/>
</dbReference>
<evidence type="ECO:0000256" key="7">
    <source>
        <dbReference type="ARBA" id="ARBA00023004"/>
    </source>
</evidence>
<dbReference type="GO" id="GO:0016614">
    <property type="term" value="F:oxidoreductase activity, acting on CH-OH group of donors"/>
    <property type="evidence" value="ECO:0007669"/>
    <property type="project" value="InterPro"/>
</dbReference>
<dbReference type="CDD" id="cd10280">
    <property type="entry name" value="PQQ_mGDH"/>
    <property type="match status" value="1"/>
</dbReference>
<feature type="domain" description="Cytochrome c" evidence="9">
    <location>
        <begin position="480"/>
        <end position="555"/>
    </location>
</feature>
<dbReference type="OrthoDB" id="9794322at2"/>
<gene>
    <name evidence="10" type="ORF">EDB95_2397</name>
</gene>
<protein>
    <submittedName>
        <fullName evidence="10">Quinoprotein glucose dehydrogenase</fullName>
    </submittedName>
</protein>
<comment type="similarity">
    <text evidence="2">Belongs to the bacterial PQQ dehydrogenase family.</text>
</comment>
<dbReference type="PANTHER" id="PTHR32303">
    <property type="entry name" value="QUINOPROTEIN ALCOHOL DEHYDROGENASE (CYTOCHROME C)"/>
    <property type="match status" value="1"/>
</dbReference>
<keyword evidence="4 8" id="KW-0479">Metal-binding</keyword>
<dbReference type="RefSeq" id="WP_133993832.1">
    <property type="nucleotide sequence ID" value="NZ_SODV01000001.1"/>
</dbReference>
<evidence type="ECO:0000256" key="8">
    <source>
        <dbReference type="PROSITE-ProRule" id="PRU00433"/>
    </source>
</evidence>
<dbReference type="PANTHER" id="PTHR32303:SF4">
    <property type="entry name" value="QUINOPROTEIN GLUCOSE DEHYDROGENASE"/>
    <property type="match status" value="1"/>
</dbReference>
<name>A0A4V3GLY9_9BACT</name>
<organism evidence="10 11">
    <name type="scientific">Dinghuibacter silviterrae</name>
    <dbReference type="NCBI Taxonomy" id="1539049"/>
    <lineage>
        <taxon>Bacteria</taxon>
        <taxon>Pseudomonadati</taxon>
        <taxon>Bacteroidota</taxon>
        <taxon>Chitinophagia</taxon>
        <taxon>Chitinophagales</taxon>
        <taxon>Chitinophagaceae</taxon>
        <taxon>Dinghuibacter</taxon>
    </lineage>
</organism>
<evidence type="ECO:0000256" key="3">
    <source>
        <dbReference type="ARBA" id="ARBA00022617"/>
    </source>
</evidence>
<keyword evidence="7 8" id="KW-0408">Iron</keyword>
<evidence type="ECO:0000313" key="10">
    <source>
        <dbReference type="EMBL" id="TDX01363.1"/>
    </source>
</evidence>
<reference evidence="10 11" key="1">
    <citation type="submission" date="2019-03" db="EMBL/GenBank/DDBJ databases">
        <title>Genomic Encyclopedia of Type Strains, Phase IV (KMG-IV): sequencing the most valuable type-strain genomes for metagenomic binning, comparative biology and taxonomic classification.</title>
        <authorList>
            <person name="Goeker M."/>
        </authorList>
    </citation>
    <scope>NUCLEOTIDE SEQUENCE [LARGE SCALE GENOMIC DNA]</scope>
    <source>
        <strain evidence="10 11">DSM 100059</strain>
    </source>
</reference>
<dbReference type="InterPro" id="IPR011047">
    <property type="entry name" value="Quinoprotein_ADH-like_sf"/>
</dbReference>
<evidence type="ECO:0000313" key="11">
    <source>
        <dbReference type="Proteomes" id="UP000294498"/>
    </source>
</evidence>
<dbReference type="GO" id="GO:0016020">
    <property type="term" value="C:membrane"/>
    <property type="evidence" value="ECO:0007669"/>
    <property type="project" value="InterPro"/>
</dbReference>
<dbReference type="EMBL" id="SODV01000001">
    <property type="protein sequence ID" value="TDX01363.1"/>
    <property type="molecule type" value="Genomic_DNA"/>
</dbReference>
<sequence length="715" mass="78121">MKYLFAATALLLCMACRTHVPVHTVDWPVYGGGKDSRHYASLTEIDTSNVDRLSVAWTYHTGDADKTGTQIQVNGLEDEGVFYGVSPHLKAFALDAATGQERWTFDPSTQGESSLNVCRGVALYKNGNELRLFYSAGAHLFCLDAHTGKPIPSFGQGGSVDLHDDLDRPARERYVASTTPGLIYKDLIIIGTRVDETTPAAPGSIRAYDVHTGARRWIFHTIPWPGEAGYHSWEDSTAWRYAGAANTWAGFSLDEARGVVFAPTGSASYDFYGGNRRGEDLFANCVLALDAATGRRLWHFQTVHHDLWDRDLPTPPVLATLHKDSKPVDAVVQITKSGFIFVLDGTTGAPLYPVTETPVPTQSELAGEQPWPTQPVPTYEPPFTRQQLTIDNLNPLVSDTADLRKRLDSYHNGLFQPPSREGTVIFPGFDGGGEWGGPSYDPATGILYVNGSEMPWVLTMVRVGKGPDPIYGEAARMRSTNLEAGQALYATRCMSCHGPERQGGGNYPSLLHAPKDYTQDRFFQLLRTGRRMMPAFPDLGEGQQKALASFILDDKDLQTRPYTAPPAPPLSGYDSMPFTSTGYNKFLTRDGYPAVSPPWGFLTAIDLERGRVLWKDTLGDDPAFKARGIHTGTENYGGSVVTAGGLIFIAATRDAKFRAFNKRDGRLLWETDLPACGFATPSVYSIDGKEYVVIACGGGKLGTRSGDAYVAYALP</sequence>
<dbReference type="InterPro" id="IPR017511">
    <property type="entry name" value="PQQ_mDH"/>
</dbReference>
<keyword evidence="3 8" id="KW-0349">Heme</keyword>
<keyword evidence="11" id="KW-1185">Reference proteome</keyword>
<evidence type="ECO:0000256" key="5">
    <source>
        <dbReference type="ARBA" id="ARBA00022729"/>
    </source>
</evidence>
<dbReference type="GO" id="GO:0020037">
    <property type="term" value="F:heme binding"/>
    <property type="evidence" value="ECO:0007669"/>
    <property type="project" value="InterPro"/>
</dbReference>
<keyword evidence="5" id="KW-0732">Signal</keyword>
<proteinExistence type="inferred from homology"/>
<dbReference type="GO" id="GO:0048038">
    <property type="term" value="F:quinone binding"/>
    <property type="evidence" value="ECO:0007669"/>
    <property type="project" value="InterPro"/>
</dbReference>